<dbReference type="Proteomes" id="UP000019442">
    <property type="component" value="Chromosome"/>
</dbReference>
<dbReference type="SUPFAM" id="SSF143011">
    <property type="entry name" value="RelE-like"/>
    <property type="match status" value="1"/>
</dbReference>
<dbReference type="InterPro" id="IPR035093">
    <property type="entry name" value="RelE/ParE_toxin_dom_sf"/>
</dbReference>
<reference evidence="3" key="2">
    <citation type="submission" date="2014-02" db="EMBL/GenBank/DDBJ databases">
        <title>Draft Genome Sequence of extremely halophilic bacteria Halorhodospira halochloris.</title>
        <authorList>
            <person name="Singh K.S."/>
        </authorList>
    </citation>
    <scope>NUCLEOTIDE SEQUENCE [LARGE SCALE GENOMIC DNA]</scope>
    <source>
        <strain evidence="3">A</strain>
    </source>
</reference>
<dbReference type="EMBL" id="CP007268">
    <property type="protein sequence ID" value="AHK77979.1"/>
    <property type="molecule type" value="Genomic_DNA"/>
</dbReference>
<dbReference type="Gene3D" id="3.30.2310.20">
    <property type="entry name" value="RelE-like"/>
    <property type="match status" value="1"/>
</dbReference>
<accession>W8KDX6</accession>
<sequence length="93" mass="11094">MWEVYEHRKVPRQLGKIPGEVLLRYEKWKDIVQLSGPDGLRAIRGFNDEALKGEWKGFRSSRLNKQYRVIYTIEQHNILVKVVEVTPHDYRSK</sequence>
<dbReference type="NCBIfam" id="TIGR02385">
    <property type="entry name" value="RelE_StbE"/>
    <property type="match status" value="1"/>
</dbReference>
<gene>
    <name evidence="2" type="ORF">M911_00795</name>
</gene>
<dbReference type="RefSeq" id="WP_025280284.1">
    <property type="nucleotide sequence ID" value="NZ_CP007268.1"/>
</dbReference>
<organism evidence="2 3">
    <name type="scientific">Ectothiorhodospira haloalkaliphila</name>
    <dbReference type="NCBI Taxonomy" id="421628"/>
    <lineage>
        <taxon>Bacteria</taxon>
        <taxon>Pseudomonadati</taxon>
        <taxon>Pseudomonadota</taxon>
        <taxon>Gammaproteobacteria</taxon>
        <taxon>Chromatiales</taxon>
        <taxon>Ectothiorhodospiraceae</taxon>
        <taxon>Ectothiorhodospira</taxon>
    </lineage>
</organism>
<name>W8KDX6_9GAMM</name>
<evidence type="ECO:0000313" key="3">
    <source>
        <dbReference type="Proteomes" id="UP000019442"/>
    </source>
</evidence>
<dbReference type="AlphaFoldDB" id="W8KDX6"/>
<reference evidence="2 3" key="1">
    <citation type="journal article" date="2014" name="J Genomics">
        <title>Draft Genome Sequence of the Extremely Halophilic Phototrophic Purple Sulfur Bacterium Halorhodospira halochloris.</title>
        <authorList>
            <person name="Singh K.S."/>
            <person name="Kirksey J."/>
            <person name="Hoff W.D."/>
            <person name="Deole R."/>
        </authorList>
    </citation>
    <scope>NUCLEOTIDE SEQUENCE [LARGE SCALE GENOMIC DNA]</scope>
    <source>
        <strain evidence="2 3">A</strain>
    </source>
</reference>
<dbReference type="KEGG" id="hhc:M911_00795"/>
<dbReference type="InterPro" id="IPR007712">
    <property type="entry name" value="RelE/ParE_toxin"/>
</dbReference>
<dbReference type="OrthoDB" id="9801102at2"/>
<evidence type="ECO:0000256" key="1">
    <source>
        <dbReference type="ARBA" id="ARBA00022649"/>
    </source>
</evidence>
<evidence type="ECO:0000313" key="2">
    <source>
        <dbReference type="EMBL" id="AHK77979.1"/>
    </source>
</evidence>
<keyword evidence="1" id="KW-1277">Toxin-antitoxin system</keyword>
<proteinExistence type="predicted"/>
<keyword evidence="3" id="KW-1185">Reference proteome</keyword>
<protein>
    <submittedName>
        <fullName evidence="2">Addiction module toxin</fullName>
    </submittedName>
</protein>
<dbReference type="HOGENOM" id="CLU_185196_0_0_6"/>